<proteinExistence type="predicted"/>
<evidence type="ECO:0000313" key="3">
    <source>
        <dbReference type="EMBL" id="WVN89331.1"/>
    </source>
</evidence>
<feature type="domain" description="BCS1 N-terminal" evidence="2">
    <location>
        <begin position="36"/>
        <end position="102"/>
    </location>
</feature>
<dbReference type="AlphaFoldDB" id="A0AAJ8JVN6"/>
<evidence type="ECO:0000313" key="4">
    <source>
        <dbReference type="Proteomes" id="UP000094043"/>
    </source>
</evidence>
<dbReference type="RefSeq" id="XP_066070031.1">
    <property type="nucleotide sequence ID" value="XM_066213934.1"/>
</dbReference>
<feature type="chain" id="PRO_5042580871" description="BCS1 N-terminal domain-containing protein" evidence="1">
    <location>
        <begin position="19"/>
        <end position="111"/>
    </location>
</feature>
<evidence type="ECO:0000259" key="2">
    <source>
        <dbReference type="Pfam" id="PF08740"/>
    </source>
</evidence>
<organism evidence="3 4">
    <name type="scientific">Cryptococcus depauperatus CBS 7841</name>
    <dbReference type="NCBI Taxonomy" id="1295531"/>
    <lineage>
        <taxon>Eukaryota</taxon>
        <taxon>Fungi</taxon>
        <taxon>Dikarya</taxon>
        <taxon>Basidiomycota</taxon>
        <taxon>Agaricomycotina</taxon>
        <taxon>Tremellomycetes</taxon>
        <taxon>Tremellales</taxon>
        <taxon>Cryptococcaceae</taxon>
        <taxon>Cryptococcus</taxon>
    </lineage>
</organism>
<dbReference type="Pfam" id="PF08740">
    <property type="entry name" value="BCS1_N"/>
    <property type="match status" value="1"/>
</dbReference>
<reference evidence="3" key="1">
    <citation type="submission" date="2016-06" db="EMBL/GenBank/DDBJ databases">
        <authorList>
            <person name="Cuomo C."/>
            <person name="Litvintseva A."/>
            <person name="Heitman J."/>
            <person name="Chen Y."/>
            <person name="Sun S."/>
            <person name="Springer D."/>
            <person name="Dromer F."/>
            <person name="Young S."/>
            <person name="Zeng Q."/>
            <person name="Chapman S."/>
            <person name="Gujja S."/>
            <person name="Saif S."/>
            <person name="Birren B."/>
        </authorList>
    </citation>
    <scope>NUCLEOTIDE SEQUENCE</scope>
    <source>
        <strain evidence="3">CBS 7841</strain>
    </source>
</reference>
<keyword evidence="1" id="KW-0732">Signal</keyword>
<reference evidence="3" key="3">
    <citation type="submission" date="2024-01" db="EMBL/GenBank/DDBJ databases">
        <authorList>
            <person name="Coelho M.A."/>
            <person name="David-Palma M."/>
            <person name="Shea T."/>
            <person name="Sun S."/>
            <person name="Cuomo C.A."/>
            <person name="Heitman J."/>
        </authorList>
    </citation>
    <scope>NUCLEOTIDE SEQUENCE</scope>
    <source>
        <strain evidence="3">CBS 7841</strain>
    </source>
</reference>
<dbReference type="KEGG" id="cdep:91088763"/>
<reference evidence="3" key="2">
    <citation type="journal article" date="2022" name="Elife">
        <title>Obligate sexual reproduction of a homothallic fungus closely related to the Cryptococcus pathogenic species complex.</title>
        <authorList>
            <person name="Passer A.R."/>
            <person name="Clancey S.A."/>
            <person name="Shea T."/>
            <person name="David-Palma M."/>
            <person name="Averette A.F."/>
            <person name="Boekhout T."/>
            <person name="Porcel B.M."/>
            <person name="Nowrousian M."/>
            <person name="Cuomo C.A."/>
            <person name="Sun S."/>
            <person name="Heitman J."/>
            <person name="Coelho M.A."/>
        </authorList>
    </citation>
    <scope>NUCLEOTIDE SEQUENCE</scope>
    <source>
        <strain evidence="3">CBS 7841</strain>
    </source>
</reference>
<name>A0AAJ8JVN6_9TREE</name>
<dbReference type="EMBL" id="CP143788">
    <property type="protein sequence ID" value="WVN89331.1"/>
    <property type="molecule type" value="Genomic_DNA"/>
</dbReference>
<keyword evidence="4" id="KW-1185">Reference proteome</keyword>
<accession>A0AAJ8JVN6</accession>
<dbReference type="Proteomes" id="UP000094043">
    <property type="component" value="Chromosome 5"/>
</dbReference>
<protein>
    <recommendedName>
        <fullName evidence="2">BCS1 N-terminal domain-containing protein</fullName>
    </recommendedName>
</protein>
<dbReference type="GeneID" id="91088763"/>
<feature type="signal peptide" evidence="1">
    <location>
        <begin position="1"/>
        <end position="18"/>
    </location>
</feature>
<dbReference type="InterPro" id="IPR014851">
    <property type="entry name" value="BCS1_N"/>
</dbReference>
<evidence type="ECO:0000256" key="1">
    <source>
        <dbReference type="SAM" id="SignalP"/>
    </source>
</evidence>
<sequence>MSLLDVFFPGLSMASASAQQLFAGNLDSCTRLLCTLGMLVLFTRYAVCHVGELVKSYFTSTIHVSYCDEAYDMLVDWIAHQPSVGNAHSIIARVRSLHSEQTSKAKERKSL</sequence>
<gene>
    <name evidence="3" type="ORF">L203_104553</name>
</gene>